<dbReference type="Proteomes" id="UP000192796">
    <property type="component" value="Unassembled WGS sequence"/>
</dbReference>
<dbReference type="Pfam" id="PF19335">
    <property type="entry name" value="HMBD"/>
    <property type="match status" value="2"/>
</dbReference>
<dbReference type="GO" id="GO:0046872">
    <property type="term" value="F:metal ion binding"/>
    <property type="evidence" value="ECO:0007669"/>
    <property type="project" value="InterPro"/>
</dbReference>
<feature type="region of interest" description="Disordered" evidence="1">
    <location>
        <begin position="95"/>
        <end position="120"/>
    </location>
</feature>
<feature type="signal peptide" evidence="2">
    <location>
        <begin position="1"/>
        <end position="20"/>
    </location>
</feature>
<feature type="domain" description="Heavy metal binding" evidence="3">
    <location>
        <begin position="75"/>
        <end position="101"/>
    </location>
</feature>
<dbReference type="RefSeq" id="WP_081153688.1">
    <property type="nucleotide sequence ID" value="NZ_LVYD01000068.1"/>
</dbReference>
<dbReference type="InterPro" id="IPR045800">
    <property type="entry name" value="HMBD"/>
</dbReference>
<gene>
    <name evidence="4" type="ORF">A3860_34990</name>
</gene>
<evidence type="ECO:0000259" key="3">
    <source>
        <dbReference type="Pfam" id="PF19335"/>
    </source>
</evidence>
<dbReference type="STRING" id="1703345.A3860_34990"/>
<organism evidence="4 5">
    <name type="scientific">Niastella vici</name>
    <dbReference type="NCBI Taxonomy" id="1703345"/>
    <lineage>
        <taxon>Bacteria</taxon>
        <taxon>Pseudomonadati</taxon>
        <taxon>Bacteroidota</taxon>
        <taxon>Chitinophagia</taxon>
        <taxon>Chitinophagales</taxon>
        <taxon>Chitinophagaceae</taxon>
        <taxon>Niastella</taxon>
    </lineage>
</organism>
<dbReference type="AlphaFoldDB" id="A0A1V9FNY4"/>
<comment type="caution">
    <text evidence="4">The sequence shown here is derived from an EMBL/GenBank/DDBJ whole genome shotgun (WGS) entry which is preliminary data.</text>
</comment>
<feature type="chain" id="PRO_5012325382" description="Heavy metal binding domain-containing protein" evidence="2">
    <location>
        <begin position="21"/>
        <end position="120"/>
    </location>
</feature>
<evidence type="ECO:0000256" key="2">
    <source>
        <dbReference type="SAM" id="SignalP"/>
    </source>
</evidence>
<protein>
    <recommendedName>
        <fullName evidence="3">Heavy metal binding domain-containing protein</fullName>
    </recommendedName>
</protein>
<evidence type="ECO:0000256" key="1">
    <source>
        <dbReference type="SAM" id="MobiDB-lite"/>
    </source>
</evidence>
<sequence length="120" mass="13519">MKRMFVLTVAFFITSLTIFAQEKAGKKDTAQHHAVYTCPMHPDVKSATPGKCPKCGMDLALSKKEQMKMEVMKMYTCPMHSDVTSDKPGKCPKCGMDLVEKKKSPNKKMKMKKDSTAVRR</sequence>
<proteinExistence type="predicted"/>
<accession>A0A1V9FNY4</accession>
<dbReference type="OrthoDB" id="1521937at2"/>
<feature type="domain" description="Heavy metal binding" evidence="3">
    <location>
        <begin position="35"/>
        <end position="59"/>
    </location>
</feature>
<dbReference type="EMBL" id="LVYD01000068">
    <property type="protein sequence ID" value="OQP59981.1"/>
    <property type="molecule type" value="Genomic_DNA"/>
</dbReference>
<keyword evidence="2" id="KW-0732">Signal</keyword>
<reference evidence="4 5" key="1">
    <citation type="submission" date="2016-03" db="EMBL/GenBank/DDBJ databases">
        <title>Niastella vici sp. nov., isolated from farmland soil.</title>
        <authorList>
            <person name="Chen L."/>
            <person name="Wang D."/>
            <person name="Yang S."/>
            <person name="Wang G."/>
        </authorList>
    </citation>
    <scope>NUCLEOTIDE SEQUENCE [LARGE SCALE GENOMIC DNA]</scope>
    <source>
        <strain evidence="4 5">DJ57</strain>
    </source>
</reference>
<name>A0A1V9FNY4_9BACT</name>
<keyword evidence="5" id="KW-1185">Reference proteome</keyword>
<evidence type="ECO:0000313" key="5">
    <source>
        <dbReference type="Proteomes" id="UP000192796"/>
    </source>
</evidence>
<evidence type="ECO:0000313" key="4">
    <source>
        <dbReference type="EMBL" id="OQP59981.1"/>
    </source>
</evidence>